<dbReference type="Pfam" id="PF02325">
    <property type="entry name" value="CCB3_YggT"/>
    <property type="match status" value="2"/>
</dbReference>
<name>A0A845BIF8_9NEIS</name>
<dbReference type="InterPro" id="IPR003425">
    <property type="entry name" value="CCB3/YggT"/>
</dbReference>
<evidence type="ECO:0000256" key="1">
    <source>
        <dbReference type="SAM" id="Phobius"/>
    </source>
</evidence>
<dbReference type="Proteomes" id="UP000467214">
    <property type="component" value="Unassembled WGS sequence"/>
</dbReference>
<evidence type="ECO:0000313" key="3">
    <source>
        <dbReference type="Proteomes" id="UP000467214"/>
    </source>
</evidence>
<feature type="transmembrane region" description="Helical" evidence="1">
    <location>
        <begin position="161"/>
        <end position="181"/>
    </location>
</feature>
<feature type="transmembrane region" description="Helical" evidence="1">
    <location>
        <begin position="6"/>
        <end position="26"/>
    </location>
</feature>
<organism evidence="2 3">
    <name type="scientific">Craterilacuibacter sinensis</name>
    <dbReference type="NCBI Taxonomy" id="2686017"/>
    <lineage>
        <taxon>Bacteria</taxon>
        <taxon>Pseudomonadati</taxon>
        <taxon>Pseudomonadota</taxon>
        <taxon>Betaproteobacteria</taxon>
        <taxon>Neisseriales</taxon>
        <taxon>Neisseriaceae</taxon>
        <taxon>Craterilacuibacter</taxon>
    </lineage>
</organism>
<sequence length="193" mass="21544">MLINTLQFLIRTVADLFVLVLLLRFYLQVVRMPFTHPLAQFVMAATNFAVLPLRRLLPSVRGYDTATMFIAWLVGLVSISAVLLLGPMPFNFAAPQTWLGLALLSVLTLFTQSVYLLMGAVLVQAIMSWVNPYNPLAPMLSALTRPFLAPFSRARIGGADLSPLLLLLVLQVILMLPVRFLEQTFLQQLQLAF</sequence>
<accession>A0A845BIF8</accession>
<proteinExistence type="predicted"/>
<protein>
    <submittedName>
        <fullName evidence="2">YggT family protein</fullName>
    </submittedName>
</protein>
<feature type="transmembrane region" description="Helical" evidence="1">
    <location>
        <begin position="98"/>
        <end position="130"/>
    </location>
</feature>
<dbReference type="RefSeq" id="WP_124735497.1">
    <property type="nucleotide sequence ID" value="NZ_WSSB01000002.1"/>
</dbReference>
<dbReference type="EMBL" id="WSSB01000002">
    <property type="protein sequence ID" value="MXR35942.1"/>
    <property type="molecule type" value="Genomic_DNA"/>
</dbReference>
<feature type="transmembrane region" description="Helical" evidence="1">
    <location>
        <begin position="69"/>
        <end position="86"/>
    </location>
</feature>
<dbReference type="AlphaFoldDB" id="A0A845BIF8"/>
<dbReference type="GO" id="GO:0016020">
    <property type="term" value="C:membrane"/>
    <property type="evidence" value="ECO:0007669"/>
    <property type="project" value="InterPro"/>
</dbReference>
<reference evidence="2 3" key="1">
    <citation type="submission" date="2019-12" db="EMBL/GenBank/DDBJ databases">
        <title>Neisseriaceae gen. nov. sp. Genome sequencing and assembly.</title>
        <authorList>
            <person name="Liu Z."/>
            <person name="Li A."/>
        </authorList>
    </citation>
    <scope>NUCLEOTIDE SEQUENCE [LARGE SCALE GENOMIC DNA]</scope>
    <source>
        <strain evidence="2 3">B2N2-7</strain>
    </source>
</reference>
<evidence type="ECO:0000313" key="2">
    <source>
        <dbReference type="EMBL" id="MXR35942.1"/>
    </source>
</evidence>
<gene>
    <name evidence="2" type="ORF">GQF02_03005</name>
</gene>
<keyword evidence="1" id="KW-0472">Membrane</keyword>
<keyword evidence="1" id="KW-1133">Transmembrane helix</keyword>
<feature type="transmembrane region" description="Helical" evidence="1">
    <location>
        <begin position="38"/>
        <end position="57"/>
    </location>
</feature>
<keyword evidence="3" id="KW-1185">Reference proteome</keyword>
<keyword evidence="1" id="KW-0812">Transmembrane</keyword>
<comment type="caution">
    <text evidence="2">The sequence shown here is derived from an EMBL/GenBank/DDBJ whole genome shotgun (WGS) entry which is preliminary data.</text>
</comment>